<dbReference type="EMBL" id="SWLB01000009">
    <property type="protein sequence ID" value="KAF3334222.1"/>
    <property type="molecule type" value="Genomic_DNA"/>
</dbReference>
<evidence type="ECO:0000256" key="6">
    <source>
        <dbReference type="ARBA" id="ARBA00023242"/>
    </source>
</evidence>
<keyword evidence="2" id="KW-0805">Transcription regulation</keyword>
<reference evidence="9" key="1">
    <citation type="submission" date="2020-01" db="EMBL/GenBank/DDBJ databases">
        <title>Genome sequence of Kobresia littledalei, the first chromosome-level genome in the family Cyperaceae.</title>
        <authorList>
            <person name="Qu G."/>
        </authorList>
    </citation>
    <scope>NUCLEOTIDE SEQUENCE</scope>
    <source>
        <strain evidence="9">C.B.Clarke</strain>
        <tissue evidence="9">Leaf</tissue>
    </source>
</reference>
<dbReference type="PANTHER" id="PTHR46373">
    <property type="entry name" value="PROTEIN RKD4"/>
    <property type="match status" value="1"/>
</dbReference>
<dbReference type="PANTHER" id="PTHR46373:SF2">
    <property type="entry name" value="RWP-RK DOMAIN-CONTAINING PROTEIN"/>
    <property type="match status" value="1"/>
</dbReference>
<dbReference type="Pfam" id="PF02042">
    <property type="entry name" value="RWP-RK"/>
    <property type="match status" value="1"/>
</dbReference>
<keyword evidence="4" id="KW-0238">DNA-binding</keyword>
<evidence type="ECO:0000256" key="7">
    <source>
        <dbReference type="SAM" id="MobiDB-lite"/>
    </source>
</evidence>
<evidence type="ECO:0000313" key="9">
    <source>
        <dbReference type="EMBL" id="KAF3334222.1"/>
    </source>
</evidence>
<dbReference type="InterPro" id="IPR003035">
    <property type="entry name" value="RWP-RK_dom"/>
</dbReference>
<sequence length="364" mass="41737">MRTREGIGSQPHGKEMRGFSKKEREGCKLCFSSIDSDKSQTFTFSFDVVPCITQNQPFKIVPIITGTQLSGIYKDVPTGRNWVYRYVILQLSKAISIVVSFVQSPSSNIVSTQGFFVSAELVEYVMGIKWNILIEMEDIVYPPLIFIYLTGLNYLQATDISSVNFDPIMPEVLALRHRSRTKMVPIWKLNKCVMAIKHIRGLDGLGLLQAAGEFIKAEQDSNDANEQVGNVAVQRKIPYQLRKSGDLSIELVCPMFRKSQNEAAKELRVSQTTLKIWCRIKGIKRWPCRILIIMDGLAMNVEEYRMDSYLKVNGIHLTLSELEEKKRKFEEDPSTPIDDEIFLLRNYMCKRKSNKRCYVKHVQS</sequence>
<dbReference type="GO" id="GO:0003700">
    <property type="term" value="F:DNA-binding transcription factor activity"/>
    <property type="evidence" value="ECO:0007669"/>
    <property type="project" value="InterPro"/>
</dbReference>
<evidence type="ECO:0000256" key="1">
    <source>
        <dbReference type="ARBA" id="ARBA00004049"/>
    </source>
</evidence>
<evidence type="ECO:0000256" key="4">
    <source>
        <dbReference type="ARBA" id="ARBA00023125"/>
    </source>
</evidence>
<dbReference type="InterPro" id="IPR044607">
    <property type="entry name" value="RKD-like"/>
</dbReference>
<dbReference type="OrthoDB" id="6270329at2759"/>
<keyword evidence="10" id="KW-1185">Reference proteome</keyword>
<keyword evidence="3" id="KW-0175">Coiled coil</keyword>
<accession>A0A833RA47</accession>
<feature type="region of interest" description="Disordered" evidence="7">
    <location>
        <begin position="1"/>
        <end position="20"/>
    </location>
</feature>
<dbReference type="GO" id="GO:0003677">
    <property type="term" value="F:DNA binding"/>
    <property type="evidence" value="ECO:0007669"/>
    <property type="project" value="UniProtKB-KW"/>
</dbReference>
<proteinExistence type="predicted"/>
<dbReference type="Proteomes" id="UP000623129">
    <property type="component" value="Unassembled WGS sequence"/>
</dbReference>
<dbReference type="PROSITE" id="PS51519">
    <property type="entry name" value="RWP_RK"/>
    <property type="match status" value="1"/>
</dbReference>
<keyword evidence="5" id="KW-0804">Transcription</keyword>
<evidence type="ECO:0000313" key="10">
    <source>
        <dbReference type="Proteomes" id="UP000623129"/>
    </source>
</evidence>
<organism evidence="9 10">
    <name type="scientific">Carex littledalei</name>
    <dbReference type="NCBI Taxonomy" id="544730"/>
    <lineage>
        <taxon>Eukaryota</taxon>
        <taxon>Viridiplantae</taxon>
        <taxon>Streptophyta</taxon>
        <taxon>Embryophyta</taxon>
        <taxon>Tracheophyta</taxon>
        <taxon>Spermatophyta</taxon>
        <taxon>Magnoliopsida</taxon>
        <taxon>Liliopsida</taxon>
        <taxon>Poales</taxon>
        <taxon>Cyperaceae</taxon>
        <taxon>Cyperoideae</taxon>
        <taxon>Cariceae</taxon>
        <taxon>Carex</taxon>
        <taxon>Carex subgen. Euthyceras</taxon>
    </lineage>
</organism>
<evidence type="ECO:0000256" key="5">
    <source>
        <dbReference type="ARBA" id="ARBA00023163"/>
    </source>
</evidence>
<evidence type="ECO:0000256" key="2">
    <source>
        <dbReference type="ARBA" id="ARBA00023015"/>
    </source>
</evidence>
<feature type="domain" description="RWP-RK" evidence="8">
    <location>
        <begin position="227"/>
        <end position="315"/>
    </location>
</feature>
<protein>
    <submittedName>
        <fullName evidence="9">Protein RKD1</fullName>
    </submittedName>
</protein>
<dbReference type="AlphaFoldDB" id="A0A833RA47"/>
<comment type="function">
    <text evidence="1">Putative transcription factor.</text>
</comment>
<name>A0A833RA47_9POAL</name>
<gene>
    <name evidence="9" type="ORF">FCM35_KLT20826</name>
</gene>
<keyword evidence="6" id="KW-0539">Nucleus</keyword>
<comment type="caution">
    <text evidence="9">The sequence shown here is derived from an EMBL/GenBank/DDBJ whole genome shotgun (WGS) entry which is preliminary data.</text>
</comment>
<evidence type="ECO:0000256" key="3">
    <source>
        <dbReference type="ARBA" id="ARBA00023054"/>
    </source>
</evidence>
<evidence type="ECO:0000259" key="8">
    <source>
        <dbReference type="PROSITE" id="PS51519"/>
    </source>
</evidence>